<reference evidence="3 4" key="1">
    <citation type="journal article" date="2015" name="Genome Announc.">
        <title>Genome sequence and annotation of Trichoderma parareesei, the ancestor of the cellulase producer Trichoderma reesei.</title>
        <authorList>
            <person name="Yang D."/>
            <person name="Pomraning K."/>
            <person name="Kopchinskiy A."/>
            <person name="Karimi Aghcheh R."/>
            <person name="Atanasova L."/>
            <person name="Chenthamara K."/>
            <person name="Baker S.E."/>
            <person name="Zhang R."/>
            <person name="Shen Q."/>
            <person name="Freitag M."/>
            <person name="Kubicek C.P."/>
            <person name="Druzhinina I.S."/>
        </authorList>
    </citation>
    <scope>NUCLEOTIDE SEQUENCE [LARGE SCALE GENOMIC DNA]</scope>
    <source>
        <strain evidence="3 4">CBS 125925</strain>
    </source>
</reference>
<organism evidence="3 4">
    <name type="scientific">Trichoderma parareesei</name>
    <name type="common">Filamentous fungus</name>
    <dbReference type="NCBI Taxonomy" id="858221"/>
    <lineage>
        <taxon>Eukaryota</taxon>
        <taxon>Fungi</taxon>
        <taxon>Dikarya</taxon>
        <taxon>Ascomycota</taxon>
        <taxon>Pezizomycotina</taxon>
        <taxon>Sordariomycetes</taxon>
        <taxon>Hypocreomycetidae</taxon>
        <taxon>Hypocreales</taxon>
        <taxon>Hypocreaceae</taxon>
        <taxon>Trichoderma</taxon>
    </lineage>
</organism>
<dbReference type="OrthoDB" id="2322499at2759"/>
<dbReference type="Pfam" id="PF00646">
    <property type="entry name" value="F-box"/>
    <property type="match status" value="1"/>
</dbReference>
<evidence type="ECO:0000313" key="4">
    <source>
        <dbReference type="Proteomes" id="UP000219286"/>
    </source>
</evidence>
<accession>A0A2H3A4C1</accession>
<dbReference type="EMBL" id="LFMI01000879">
    <property type="protein sequence ID" value="OTA08836.1"/>
    <property type="molecule type" value="Genomic_DNA"/>
</dbReference>
<evidence type="ECO:0000259" key="2">
    <source>
        <dbReference type="Pfam" id="PF00646"/>
    </source>
</evidence>
<comment type="caution">
    <text evidence="3">The sequence shown here is derived from an EMBL/GenBank/DDBJ whole genome shotgun (WGS) entry which is preliminary data.</text>
</comment>
<dbReference type="CDD" id="cd09917">
    <property type="entry name" value="F-box_SF"/>
    <property type="match status" value="1"/>
</dbReference>
<evidence type="ECO:0000313" key="3">
    <source>
        <dbReference type="EMBL" id="OTA08836.1"/>
    </source>
</evidence>
<proteinExistence type="predicted"/>
<dbReference type="AlphaFoldDB" id="A0A2H3A4C1"/>
<dbReference type="InterPro" id="IPR036047">
    <property type="entry name" value="F-box-like_dom_sf"/>
</dbReference>
<evidence type="ECO:0000256" key="1">
    <source>
        <dbReference type="SAM" id="MobiDB-lite"/>
    </source>
</evidence>
<feature type="domain" description="F-box" evidence="2">
    <location>
        <begin position="105"/>
        <end position="133"/>
    </location>
</feature>
<sequence length="295" mass="32118">MDGLPQRPEADASLPSLQKLDKERVLSKKPKHARHSLAPSAAGSISSTMVHPSAADRKRKQTAISASSEDGAAKRVKIASTDRDLVVTGTAQPSRYDMSQHVLAEVWQHIFSFVPPCSLGNLMCVNRLFHRYLDPASPFKLSAPGSDLPSSLPKQSPNTIWRASRRSHWPSMPSPLSGRSELDMWRLACSRSCQFCGCRADETDYAGDPLRWSRGPGNDTVSPVFQFFVASCGQCLAKNSIKEVDLLLSPSKPSFIAAGAPTVFMTADLNVRAFKQNLETPSDLAPQLLKNGSKA</sequence>
<feature type="region of interest" description="Disordered" evidence="1">
    <location>
        <begin position="1"/>
        <end position="71"/>
    </location>
</feature>
<dbReference type="SUPFAM" id="SSF81383">
    <property type="entry name" value="F-box domain"/>
    <property type="match status" value="1"/>
</dbReference>
<protein>
    <recommendedName>
        <fullName evidence="2">F-box domain-containing protein</fullName>
    </recommendedName>
</protein>
<dbReference type="InterPro" id="IPR001810">
    <property type="entry name" value="F-box_dom"/>
</dbReference>
<name>A0A2H3A4C1_TRIPA</name>
<keyword evidence="4" id="KW-1185">Reference proteome</keyword>
<gene>
    <name evidence="3" type="ORF">A9Z42_0005560</name>
</gene>
<dbReference type="Proteomes" id="UP000219286">
    <property type="component" value="Unassembled WGS sequence"/>
</dbReference>